<sequence length="720" mass="76549">MTGRPLEVAADRLRASDPGLVRTRLALSAVLGIVLAAGVLAPLGLPLTVVLVGAIAAMMSAFTVNDPEPRGQAVTLALGFAVGAASLTTASAGQAYPPADGVVFVLLIFVAVYAQRFGSRGTALGSLAFFLFFFAMFLQTQLRQVPELLGALAVGLAANAVVRFLVLPRNPEWELLSIRRAFRARLGAVVRAADGYLASGGTPRATRRLRRAGTRLHEVVLLVEDSAADVLDGAAAAQLRRRAVEVELAVQWLTIATRRVTARPLPGDVRDDLRAQLRRFRSLIERDPRELPLISDAEEFSRLLVRGSRLAGRPEPGDELRRAIAELALADVNAQRVAERDRPAAAGEPGPRERVPVFAFDDQARGALQAVVGGGLAVVGGELVSPQRWYWAVLTVFVVFLGSGTAGATLVKGARRLAGTVAGIFGGVGATLLAAGDTPLTIALILGCVFGMVYFARVSQLGMAFFITTMLGLLYSMLGTFSYGVFGIRLAETAVGAAAGILAAVVIVPVRTRAAMLTDTATALDRLREFVSGARELLSGRDNVDVIDLSRRLDRAVERVRATVEPLTHPINVSAARRDYGWHVLTTLETIAFRARHVAARAEPALLAFDDGLEPLTARIEDNVAVLLAVVRHEARPAELVLTEDVADFPAEGGDPAARTVLTSLGRLDEAVIALGRAFDVAAQSVKPDVRRRTRSSPATADNIPDTSATSNEPVSRRTQ</sequence>
<keyword evidence="5 8" id="KW-0472">Membrane</keyword>
<feature type="transmembrane region" description="Helical" evidence="8">
    <location>
        <begin position="417"/>
        <end position="434"/>
    </location>
</feature>
<feature type="transmembrane region" description="Helical" evidence="8">
    <location>
        <begin position="463"/>
        <end position="484"/>
    </location>
</feature>
<accession>A0A2T0LP01</accession>
<feature type="transmembrane region" description="Helical" evidence="8">
    <location>
        <begin position="490"/>
        <end position="510"/>
    </location>
</feature>
<feature type="compositionally biased region" description="Polar residues" evidence="7">
    <location>
        <begin position="696"/>
        <end position="720"/>
    </location>
</feature>
<evidence type="ECO:0000256" key="8">
    <source>
        <dbReference type="SAM" id="Phobius"/>
    </source>
</evidence>
<keyword evidence="11" id="KW-1185">Reference proteome</keyword>
<comment type="caution">
    <text evidence="10">The sequence shown here is derived from an EMBL/GenBank/DDBJ whole genome shotgun (WGS) entry which is preliminary data.</text>
</comment>
<reference evidence="10 11" key="1">
    <citation type="submission" date="2018-03" db="EMBL/GenBank/DDBJ databases">
        <title>Genomic Encyclopedia of Type Strains, Phase III (KMG-III): the genomes of soil and plant-associated and newly described type strains.</title>
        <authorList>
            <person name="Whitman W."/>
        </authorList>
    </citation>
    <scope>NUCLEOTIDE SEQUENCE [LARGE SCALE GENOMIC DNA]</scope>
    <source>
        <strain evidence="10 11">CGMCC 4.7125</strain>
    </source>
</reference>
<proteinExistence type="inferred from homology"/>
<evidence type="ECO:0000256" key="3">
    <source>
        <dbReference type="ARBA" id="ARBA00022692"/>
    </source>
</evidence>
<feature type="region of interest" description="Disordered" evidence="7">
    <location>
        <begin position="686"/>
        <end position="720"/>
    </location>
</feature>
<keyword evidence="4 8" id="KW-1133">Transmembrane helix</keyword>
<dbReference type="OrthoDB" id="7431670at2"/>
<evidence type="ECO:0000313" key="11">
    <source>
        <dbReference type="Proteomes" id="UP000238362"/>
    </source>
</evidence>
<comment type="similarity">
    <text evidence="6">Belongs to the YccS/YhfK family.</text>
</comment>
<gene>
    <name evidence="10" type="ORF">B0I33_11062</name>
</gene>
<dbReference type="PANTHER" id="PTHR30509:SF9">
    <property type="entry name" value="MULTIDRUG RESISTANCE PROTEIN MDTO"/>
    <property type="match status" value="1"/>
</dbReference>
<evidence type="ECO:0000256" key="7">
    <source>
        <dbReference type="SAM" id="MobiDB-lite"/>
    </source>
</evidence>
<comment type="subcellular location">
    <subcellularLocation>
        <location evidence="1">Cell membrane</location>
        <topology evidence="1">Multi-pass membrane protein</topology>
    </subcellularLocation>
</comment>
<dbReference type="EMBL" id="PVNH01000010">
    <property type="protein sequence ID" value="PRX44963.1"/>
    <property type="molecule type" value="Genomic_DNA"/>
</dbReference>
<dbReference type="GO" id="GO:0005886">
    <property type="term" value="C:plasma membrane"/>
    <property type="evidence" value="ECO:0007669"/>
    <property type="project" value="UniProtKB-SubCell"/>
</dbReference>
<feature type="transmembrane region" description="Helical" evidence="8">
    <location>
        <begin position="148"/>
        <end position="166"/>
    </location>
</feature>
<name>A0A2T0LP01_9PSEU</name>
<dbReference type="PANTHER" id="PTHR30509">
    <property type="entry name" value="P-HYDROXYBENZOIC ACID EFFLUX PUMP SUBUNIT-RELATED"/>
    <property type="match status" value="1"/>
</dbReference>
<evidence type="ECO:0000256" key="2">
    <source>
        <dbReference type="ARBA" id="ARBA00022475"/>
    </source>
</evidence>
<feature type="transmembrane region" description="Helical" evidence="8">
    <location>
        <begin position="121"/>
        <end position="142"/>
    </location>
</feature>
<evidence type="ECO:0000259" key="9">
    <source>
        <dbReference type="Pfam" id="PF13515"/>
    </source>
</evidence>
<dbReference type="RefSeq" id="WP_106180919.1">
    <property type="nucleotide sequence ID" value="NZ_PVNH01000010.1"/>
</dbReference>
<keyword evidence="3 8" id="KW-0812">Transmembrane</keyword>
<dbReference type="InterPro" id="IPR049453">
    <property type="entry name" value="Memb_transporter_dom"/>
</dbReference>
<evidence type="ECO:0000313" key="10">
    <source>
        <dbReference type="EMBL" id="PRX44963.1"/>
    </source>
</evidence>
<evidence type="ECO:0000256" key="5">
    <source>
        <dbReference type="ARBA" id="ARBA00023136"/>
    </source>
</evidence>
<dbReference type="Proteomes" id="UP000238362">
    <property type="component" value="Unassembled WGS sequence"/>
</dbReference>
<dbReference type="Pfam" id="PF13515">
    <property type="entry name" value="FUSC_2"/>
    <property type="match status" value="1"/>
</dbReference>
<dbReference type="AlphaFoldDB" id="A0A2T0LP01"/>
<evidence type="ECO:0000256" key="1">
    <source>
        <dbReference type="ARBA" id="ARBA00004651"/>
    </source>
</evidence>
<evidence type="ECO:0000256" key="4">
    <source>
        <dbReference type="ARBA" id="ARBA00022989"/>
    </source>
</evidence>
<evidence type="ECO:0000256" key="6">
    <source>
        <dbReference type="ARBA" id="ARBA00043993"/>
    </source>
</evidence>
<feature type="transmembrane region" description="Helical" evidence="8">
    <location>
        <begin position="440"/>
        <end position="456"/>
    </location>
</feature>
<keyword evidence="2" id="KW-1003">Cell membrane</keyword>
<feature type="transmembrane region" description="Helical" evidence="8">
    <location>
        <begin position="71"/>
        <end position="89"/>
    </location>
</feature>
<feature type="transmembrane region" description="Helical" evidence="8">
    <location>
        <begin position="389"/>
        <end position="410"/>
    </location>
</feature>
<feature type="domain" description="Integral membrane bound transporter" evidence="9">
    <location>
        <begin position="377"/>
        <end position="502"/>
    </location>
</feature>
<protein>
    <submittedName>
        <fullName evidence="10">Putative membrane protein YccC</fullName>
    </submittedName>
</protein>
<organism evidence="10 11">
    <name type="scientific">Prauserella shujinwangii</name>
    <dbReference type="NCBI Taxonomy" id="1453103"/>
    <lineage>
        <taxon>Bacteria</taxon>
        <taxon>Bacillati</taxon>
        <taxon>Actinomycetota</taxon>
        <taxon>Actinomycetes</taxon>
        <taxon>Pseudonocardiales</taxon>
        <taxon>Pseudonocardiaceae</taxon>
        <taxon>Prauserella</taxon>
    </lineage>
</organism>